<sequence length="548" mass="58142">MTGHMARAFLSAFFLVLCISCLATIGATISAPHLVLDLPLHQDEFRSVASAAAPRPPALAGMQASLSSEGLNYVKEVLVQQILQQQLPLVVPDLRVRERSPIGHVDVVLSHIVLPNMSVPEAHIDLEPAGAVITIFAAGVTANVSLSWAYKVAAQYWPWPMGDAGRGHIEIEGLQTGVSFRLKQAGGGVLLEVVQTGTFIEALHVHLSGGQSWLYNWFIQVLGGKIRAALESAVGGGVAKGVAKLDKFLQTLPQRIPVDQFAAIDATLLRDPLVESASLSFPLSGQFVPTAGHPPPFTPAPLPFPALCGAERPHAVATVSAAVLNSAGAVYFAAGQLTWPVDELPAGSPVQLNTRSWRFLLPRLYLQYPDAAMALNISFTAAPVVTLDPDGVAVAAQAAMEMQVLDQAGARQGVAAIGISATFQGAAYVRGNNVTGAVHLDSLQLALLWSHIGDFHMGLIQASVRSVVSLVVLPQVNRRLATGFPLPVVPGVRLRNSSLCYAPDSLIVCTDVEYRDGQEGQREEEGAGERTAGAGGTRGWGSWRRWIP</sequence>
<evidence type="ECO:0000256" key="2">
    <source>
        <dbReference type="SAM" id="SignalP"/>
    </source>
</evidence>
<evidence type="ECO:0000259" key="3">
    <source>
        <dbReference type="SMART" id="SM00328"/>
    </source>
</evidence>
<dbReference type="PANTHER" id="PTHR46801:SF2">
    <property type="entry name" value="LIPOPOLYSACCHARIDE-BINDING PROTEIN"/>
    <property type="match status" value="1"/>
</dbReference>
<feature type="region of interest" description="Disordered" evidence="1">
    <location>
        <begin position="518"/>
        <end position="548"/>
    </location>
</feature>
<accession>A0A1Y1ISD2</accession>
<evidence type="ECO:0000259" key="4">
    <source>
        <dbReference type="SMART" id="SM00329"/>
    </source>
</evidence>
<feature type="domain" description="Lipid-binding serum glycoprotein N-terminal" evidence="3">
    <location>
        <begin position="66"/>
        <end position="292"/>
    </location>
</feature>
<feature type="signal peptide" evidence="2">
    <location>
        <begin position="1"/>
        <end position="23"/>
    </location>
</feature>
<evidence type="ECO:0000256" key="1">
    <source>
        <dbReference type="SAM" id="MobiDB-lite"/>
    </source>
</evidence>
<dbReference type="Proteomes" id="UP000054558">
    <property type="component" value="Unassembled WGS sequence"/>
</dbReference>
<gene>
    <name evidence="5" type="ORF">KFL_007240040</name>
</gene>
<dbReference type="Pfam" id="PF01273">
    <property type="entry name" value="LBP_BPI_CETP"/>
    <property type="match status" value="1"/>
</dbReference>
<dbReference type="SMART" id="SM00329">
    <property type="entry name" value="BPI2"/>
    <property type="match status" value="1"/>
</dbReference>
<proteinExistence type="predicted"/>
<dbReference type="Pfam" id="PF02886">
    <property type="entry name" value="LBP_BPI_CETP_C"/>
    <property type="match status" value="1"/>
</dbReference>
<feature type="compositionally biased region" description="Basic and acidic residues" evidence="1">
    <location>
        <begin position="518"/>
        <end position="528"/>
    </location>
</feature>
<dbReference type="STRING" id="105231.A0A1Y1ISD2"/>
<dbReference type="PANTHER" id="PTHR46801">
    <property type="entry name" value="OS06G0309200 PROTEIN"/>
    <property type="match status" value="1"/>
</dbReference>
<dbReference type="OrthoDB" id="10255543at2759"/>
<keyword evidence="6" id="KW-1185">Reference proteome</keyword>
<dbReference type="InterPro" id="IPR017942">
    <property type="entry name" value="Lipid-bd_serum_glycop_N"/>
</dbReference>
<dbReference type="SMART" id="SM00328">
    <property type="entry name" value="BPI1"/>
    <property type="match status" value="1"/>
</dbReference>
<feature type="domain" description="Lipid-binding serum glycoprotein C-terminal" evidence="4">
    <location>
        <begin position="309"/>
        <end position="510"/>
    </location>
</feature>
<dbReference type="GO" id="GO:0001530">
    <property type="term" value="F:lipopolysaccharide binding"/>
    <property type="evidence" value="ECO:0000318"/>
    <property type="project" value="GO_Central"/>
</dbReference>
<dbReference type="Gene3D" id="3.15.20.10">
    <property type="entry name" value="Bactericidal permeability-increasing protein, domain 2"/>
    <property type="match status" value="1"/>
</dbReference>
<dbReference type="InterPro" id="IPR045897">
    <property type="entry name" value="BPI/LBP_pln"/>
</dbReference>
<evidence type="ECO:0000313" key="5">
    <source>
        <dbReference type="EMBL" id="GAQ91078.1"/>
    </source>
</evidence>
<name>A0A1Y1ISD2_KLENI</name>
<dbReference type="AlphaFoldDB" id="A0A1Y1ISD2"/>
<dbReference type="InterPro" id="IPR017943">
    <property type="entry name" value="Bactericidal_perm-incr_a/b_dom"/>
</dbReference>
<dbReference type="GO" id="GO:1903409">
    <property type="term" value="P:reactive oxygen species biosynthetic process"/>
    <property type="evidence" value="ECO:0000318"/>
    <property type="project" value="GO_Central"/>
</dbReference>
<dbReference type="SUPFAM" id="SSF55394">
    <property type="entry name" value="Bactericidal permeability-increasing protein, BPI"/>
    <property type="match status" value="2"/>
</dbReference>
<reference evidence="5 6" key="1">
    <citation type="journal article" date="2014" name="Nat. Commun.">
        <title>Klebsormidium flaccidum genome reveals primary factors for plant terrestrial adaptation.</title>
        <authorList>
            <person name="Hori K."/>
            <person name="Maruyama F."/>
            <person name="Fujisawa T."/>
            <person name="Togashi T."/>
            <person name="Yamamoto N."/>
            <person name="Seo M."/>
            <person name="Sato S."/>
            <person name="Yamada T."/>
            <person name="Mori H."/>
            <person name="Tajima N."/>
            <person name="Moriyama T."/>
            <person name="Ikeuchi M."/>
            <person name="Watanabe M."/>
            <person name="Wada H."/>
            <person name="Kobayashi K."/>
            <person name="Saito M."/>
            <person name="Masuda T."/>
            <person name="Sasaki-Sekimoto Y."/>
            <person name="Mashiguchi K."/>
            <person name="Awai K."/>
            <person name="Shimojima M."/>
            <person name="Masuda S."/>
            <person name="Iwai M."/>
            <person name="Nobusawa T."/>
            <person name="Narise T."/>
            <person name="Kondo S."/>
            <person name="Saito H."/>
            <person name="Sato R."/>
            <person name="Murakawa M."/>
            <person name="Ihara Y."/>
            <person name="Oshima-Yamada Y."/>
            <person name="Ohtaka K."/>
            <person name="Satoh M."/>
            <person name="Sonobe K."/>
            <person name="Ishii M."/>
            <person name="Ohtani R."/>
            <person name="Kanamori-Sato M."/>
            <person name="Honoki R."/>
            <person name="Miyazaki D."/>
            <person name="Mochizuki H."/>
            <person name="Umetsu J."/>
            <person name="Higashi K."/>
            <person name="Shibata D."/>
            <person name="Kamiya Y."/>
            <person name="Sato N."/>
            <person name="Nakamura Y."/>
            <person name="Tabata S."/>
            <person name="Ida S."/>
            <person name="Kurokawa K."/>
            <person name="Ohta H."/>
        </authorList>
    </citation>
    <scope>NUCLEOTIDE SEQUENCE [LARGE SCALE GENOMIC DNA]</scope>
    <source>
        <strain evidence="5 6">NIES-2285</strain>
    </source>
</reference>
<feature type="chain" id="PRO_5012010819" evidence="2">
    <location>
        <begin position="24"/>
        <end position="548"/>
    </location>
</feature>
<keyword evidence="2" id="KW-0732">Signal</keyword>
<dbReference type="EMBL" id="DF237673">
    <property type="protein sequence ID" value="GAQ91078.1"/>
    <property type="molecule type" value="Genomic_DNA"/>
</dbReference>
<organism evidence="5 6">
    <name type="scientific">Klebsormidium nitens</name>
    <name type="common">Green alga</name>
    <name type="synonym">Ulothrix nitens</name>
    <dbReference type="NCBI Taxonomy" id="105231"/>
    <lineage>
        <taxon>Eukaryota</taxon>
        <taxon>Viridiplantae</taxon>
        <taxon>Streptophyta</taxon>
        <taxon>Klebsormidiophyceae</taxon>
        <taxon>Klebsormidiales</taxon>
        <taxon>Klebsormidiaceae</taxon>
        <taxon>Klebsormidium</taxon>
    </lineage>
</organism>
<dbReference type="Gene3D" id="3.15.10.10">
    <property type="entry name" value="Bactericidal permeability-increasing protein, domain 1"/>
    <property type="match status" value="1"/>
</dbReference>
<dbReference type="OMA" id="WKARKRF"/>
<evidence type="ECO:0000313" key="6">
    <source>
        <dbReference type="Proteomes" id="UP000054558"/>
    </source>
</evidence>
<dbReference type="InterPro" id="IPR001124">
    <property type="entry name" value="Lipid-bd_serum_glycop_C"/>
</dbReference>
<protein>
    <submittedName>
        <fullName evidence="5">Lipopolysaccharide-binding protein</fullName>
    </submittedName>
</protein>